<dbReference type="AlphaFoldDB" id="A0A9Q3I7Y4"/>
<evidence type="ECO:0000313" key="2">
    <source>
        <dbReference type="EMBL" id="MBW0533366.1"/>
    </source>
</evidence>
<protein>
    <submittedName>
        <fullName evidence="2">Uncharacterized protein</fullName>
    </submittedName>
</protein>
<sequence>MDWQLCFFDGNLQNYIDHCRKLMMELDAVSIVVPNELISSSLLGKLGGNSHLSQFVETLIFNKDIIKKPLAILSRLQDFSSHSNLSSHTNKKETSSSALVTTYDEPHKIVFYCRQGKHNIKCTTHKKEEFWAENLHLSPSCCKKKRKNNPLAHLSIAQALTTIGGDLAPDQNQVVIDCGATHHMFNSLTFFCNPPVDIRSKFATGDAQSLLFALGLGNILLKSGNRTFQNYQPLNIWVPSNHSLFKETTRLEALSSWLSDLNVVTTRNATFNEKIFPSVPGGVKFSWNFVEEHPDNQHSDANCPLDIDIPADCSSPTDLTNPQETEDRNSDGSNAPRIPSPVESNANHDVLPPDMTAHCPNSSVEPPSNQQSSNDYRPNRLKVIGPHHPTLIMSDIDPTHILPYPRRAKTFLTSSDYTPRAY</sequence>
<organism evidence="2 3">
    <name type="scientific">Austropuccinia psidii MF-1</name>
    <dbReference type="NCBI Taxonomy" id="1389203"/>
    <lineage>
        <taxon>Eukaryota</taxon>
        <taxon>Fungi</taxon>
        <taxon>Dikarya</taxon>
        <taxon>Basidiomycota</taxon>
        <taxon>Pucciniomycotina</taxon>
        <taxon>Pucciniomycetes</taxon>
        <taxon>Pucciniales</taxon>
        <taxon>Sphaerophragmiaceae</taxon>
        <taxon>Austropuccinia</taxon>
    </lineage>
</organism>
<feature type="compositionally biased region" description="Polar residues" evidence="1">
    <location>
        <begin position="359"/>
        <end position="376"/>
    </location>
</feature>
<name>A0A9Q3I7Y4_9BASI</name>
<evidence type="ECO:0000313" key="3">
    <source>
        <dbReference type="Proteomes" id="UP000765509"/>
    </source>
</evidence>
<keyword evidence="3" id="KW-1185">Reference proteome</keyword>
<feature type="compositionally biased region" description="Polar residues" evidence="1">
    <location>
        <begin position="314"/>
        <end position="323"/>
    </location>
</feature>
<dbReference type="Proteomes" id="UP000765509">
    <property type="component" value="Unassembled WGS sequence"/>
</dbReference>
<dbReference type="OrthoDB" id="8029976at2759"/>
<proteinExistence type="predicted"/>
<evidence type="ECO:0000256" key="1">
    <source>
        <dbReference type="SAM" id="MobiDB-lite"/>
    </source>
</evidence>
<gene>
    <name evidence="2" type="ORF">O181_073081</name>
</gene>
<feature type="region of interest" description="Disordered" evidence="1">
    <location>
        <begin position="296"/>
        <end position="383"/>
    </location>
</feature>
<comment type="caution">
    <text evidence="2">The sequence shown here is derived from an EMBL/GenBank/DDBJ whole genome shotgun (WGS) entry which is preliminary data.</text>
</comment>
<accession>A0A9Q3I7Y4</accession>
<dbReference type="EMBL" id="AVOT02038483">
    <property type="protein sequence ID" value="MBW0533366.1"/>
    <property type="molecule type" value="Genomic_DNA"/>
</dbReference>
<reference evidence="2" key="1">
    <citation type="submission" date="2021-03" db="EMBL/GenBank/DDBJ databases">
        <title>Draft genome sequence of rust myrtle Austropuccinia psidii MF-1, a brazilian biotype.</title>
        <authorList>
            <person name="Quecine M.C."/>
            <person name="Pachon D.M.R."/>
            <person name="Bonatelli M.L."/>
            <person name="Correr F.H."/>
            <person name="Franceschini L.M."/>
            <person name="Leite T.F."/>
            <person name="Margarido G.R.A."/>
            <person name="Almeida C.A."/>
            <person name="Ferrarezi J.A."/>
            <person name="Labate C.A."/>
        </authorList>
    </citation>
    <scope>NUCLEOTIDE SEQUENCE</scope>
    <source>
        <strain evidence="2">MF-1</strain>
    </source>
</reference>